<accession>A0ABY3ZY40</accession>
<protein>
    <submittedName>
        <fullName evidence="1">Cof-type HAD-IIB family hydrolase</fullName>
    </submittedName>
</protein>
<dbReference type="InterPro" id="IPR023214">
    <property type="entry name" value="HAD_sf"/>
</dbReference>
<dbReference type="InterPro" id="IPR000150">
    <property type="entry name" value="Cof"/>
</dbReference>
<dbReference type="GO" id="GO:0016787">
    <property type="term" value="F:hydrolase activity"/>
    <property type="evidence" value="ECO:0007669"/>
    <property type="project" value="UniProtKB-KW"/>
</dbReference>
<dbReference type="InterPro" id="IPR036412">
    <property type="entry name" value="HAD-like_sf"/>
</dbReference>
<evidence type="ECO:0000313" key="2">
    <source>
        <dbReference type="Proteomes" id="UP000830343"/>
    </source>
</evidence>
<dbReference type="NCBIfam" id="TIGR00099">
    <property type="entry name" value="Cof-subfamily"/>
    <property type="match status" value="1"/>
</dbReference>
<reference evidence="1" key="1">
    <citation type="submission" date="2022-03" db="EMBL/GenBank/DDBJ databases">
        <authorList>
            <person name="Vrbovska V."/>
            <person name="Kovarovic V."/>
            <person name="Botka T."/>
            <person name="Pantucek R."/>
        </authorList>
    </citation>
    <scope>NUCLEOTIDE SEQUENCE</scope>
    <source>
        <strain evidence="1">CCM 2609</strain>
    </source>
</reference>
<sequence>MDKKLILFDIDGTLYDHDKKIPESTMQALTMLKEAGHMLAIATGRAPFMVKPVLEETGIENFISFNGQYVYANGAVIYENPLKTDSLIQLEKHAFKHNHPIVFLTHDDLVANIDFHEHIKTSLGTLHMKHPRKASAFYNDNKIYQALLFQQSDEDELYDGMDDNIKFIRWHEVSRDVVPQNGSKMNGIKHLAEALNFDIIDTVAFGDGLNDIEMIRDSGIGVVMGNGHDALKAHADFITKNVDEDGIMYAVQQLNLIKEHHDE</sequence>
<dbReference type="CDD" id="cd07517">
    <property type="entry name" value="HAD_HPP"/>
    <property type="match status" value="1"/>
</dbReference>
<keyword evidence="1" id="KW-0378">Hydrolase</keyword>
<dbReference type="Gene3D" id="3.30.1240.10">
    <property type="match status" value="1"/>
</dbReference>
<dbReference type="SFLD" id="SFLDS00003">
    <property type="entry name" value="Haloacid_Dehalogenase"/>
    <property type="match status" value="1"/>
</dbReference>
<dbReference type="RefSeq" id="WP_243366769.1">
    <property type="nucleotide sequence ID" value="NZ_CP094348.1"/>
</dbReference>
<name>A0ABY3ZY40_9STAP</name>
<dbReference type="InterPro" id="IPR006379">
    <property type="entry name" value="HAD-SF_hydro_IIB"/>
</dbReference>
<dbReference type="Proteomes" id="UP000830343">
    <property type="component" value="Chromosome"/>
</dbReference>
<dbReference type="Gene3D" id="3.40.50.1000">
    <property type="entry name" value="HAD superfamily/HAD-like"/>
    <property type="match status" value="1"/>
</dbReference>
<gene>
    <name evidence="1" type="ORF">MRZ06_04055</name>
</gene>
<dbReference type="SFLD" id="SFLDG01140">
    <property type="entry name" value="C2.B:_Phosphomannomutase_and_P"/>
    <property type="match status" value="1"/>
</dbReference>
<dbReference type="NCBIfam" id="TIGR01484">
    <property type="entry name" value="HAD-SF-IIB"/>
    <property type="match status" value="1"/>
</dbReference>
<organism evidence="1 2">
    <name type="scientific">Macrococcus armenti</name>
    <dbReference type="NCBI Taxonomy" id="2875764"/>
    <lineage>
        <taxon>Bacteria</taxon>
        <taxon>Bacillati</taxon>
        <taxon>Bacillota</taxon>
        <taxon>Bacilli</taxon>
        <taxon>Bacillales</taxon>
        <taxon>Staphylococcaceae</taxon>
        <taxon>Macrococcus</taxon>
    </lineage>
</organism>
<keyword evidence="2" id="KW-1185">Reference proteome</keyword>
<dbReference type="Pfam" id="PF08282">
    <property type="entry name" value="Hydrolase_3"/>
    <property type="match status" value="1"/>
</dbReference>
<reference evidence="1" key="2">
    <citation type="submission" date="2022-04" db="EMBL/GenBank/DDBJ databases">
        <title>Antimicrobial genetic elements in methicillin-resistant Macrococcus armenti.</title>
        <authorList>
            <person name="Keller J.E."/>
            <person name="Schwendener S."/>
            <person name="Pantucek R."/>
            <person name="Perreten V."/>
        </authorList>
    </citation>
    <scope>NUCLEOTIDE SEQUENCE</scope>
    <source>
        <strain evidence="1">CCM 2609</strain>
    </source>
</reference>
<proteinExistence type="predicted"/>
<dbReference type="PANTHER" id="PTHR10000:SF25">
    <property type="entry name" value="PHOSPHATASE YKRA-RELATED"/>
    <property type="match status" value="1"/>
</dbReference>
<dbReference type="SFLD" id="SFLDG01144">
    <property type="entry name" value="C2.B.4:_PGP_Like"/>
    <property type="match status" value="1"/>
</dbReference>
<dbReference type="EMBL" id="CP094348">
    <property type="protein sequence ID" value="UOB21264.1"/>
    <property type="molecule type" value="Genomic_DNA"/>
</dbReference>
<dbReference type="SUPFAM" id="SSF56784">
    <property type="entry name" value="HAD-like"/>
    <property type="match status" value="1"/>
</dbReference>
<evidence type="ECO:0000313" key="1">
    <source>
        <dbReference type="EMBL" id="UOB21264.1"/>
    </source>
</evidence>
<dbReference type="PANTHER" id="PTHR10000">
    <property type="entry name" value="PHOSPHOSERINE PHOSPHATASE"/>
    <property type="match status" value="1"/>
</dbReference>